<protein>
    <submittedName>
        <fullName evidence="1">Uncharacterized protein</fullName>
    </submittedName>
</protein>
<dbReference type="EMBL" id="JWIT01000003">
    <property type="protein sequence ID" value="KJF74666.1"/>
    <property type="molecule type" value="Genomic_DNA"/>
</dbReference>
<evidence type="ECO:0000313" key="2">
    <source>
        <dbReference type="Proteomes" id="UP000032564"/>
    </source>
</evidence>
<reference evidence="1 2" key="1">
    <citation type="submission" date="2014-12" db="EMBL/GenBank/DDBJ databases">
        <authorList>
            <person name="Kuzmanovic N."/>
            <person name="Pulawska J."/>
            <person name="Obradovic A."/>
        </authorList>
    </citation>
    <scope>NUCLEOTIDE SEQUENCE [LARGE SCALE GENOMIC DNA]</scope>
    <source>
        <strain evidence="1 2">KFB 330</strain>
    </source>
</reference>
<evidence type="ECO:0000313" key="1">
    <source>
        <dbReference type="EMBL" id="KJF74666.1"/>
    </source>
</evidence>
<proteinExistence type="predicted"/>
<organism evidence="1 2">
    <name type="scientific">Agrobacterium arsenijevicii</name>
    <dbReference type="NCBI Taxonomy" id="1585697"/>
    <lineage>
        <taxon>Bacteria</taxon>
        <taxon>Pseudomonadati</taxon>
        <taxon>Pseudomonadota</taxon>
        <taxon>Alphaproteobacteria</taxon>
        <taxon>Hyphomicrobiales</taxon>
        <taxon>Rhizobiaceae</taxon>
        <taxon>Rhizobium/Agrobacterium group</taxon>
        <taxon>Agrobacterium</taxon>
    </lineage>
</organism>
<dbReference type="Proteomes" id="UP000032564">
    <property type="component" value="Unassembled WGS sequence"/>
</dbReference>
<name>A0ABR5DC67_9HYPH</name>
<accession>A0ABR5DC67</accession>
<sequence length="116" mass="11889">MLQSEFGTTAFVRECDALRSTAGEALDDDAAGGDAHDFGVAQASFAGGGSGIAFAAAAHAGWASAVHLSITVDVSVADDRANAVSAYPQLHVLRACRDRCGNGHQRDAKCQTGGFY</sequence>
<keyword evidence="2" id="KW-1185">Reference proteome</keyword>
<gene>
    <name evidence="1" type="ORF">RP75_06170</name>
</gene>
<comment type="caution">
    <text evidence="1">The sequence shown here is derived from an EMBL/GenBank/DDBJ whole genome shotgun (WGS) entry which is preliminary data.</text>
</comment>